<gene>
    <name evidence="2" type="ORF">L195_g062792</name>
</gene>
<evidence type="ECO:0000313" key="3">
    <source>
        <dbReference type="Proteomes" id="UP000236291"/>
    </source>
</evidence>
<dbReference type="SUPFAM" id="SSF56112">
    <property type="entry name" value="Protein kinase-like (PK-like)"/>
    <property type="match status" value="1"/>
</dbReference>
<dbReference type="Gene3D" id="1.10.510.10">
    <property type="entry name" value="Transferase(Phosphotransferase) domain 1"/>
    <property type="match status" value="1"/>
</dbReference>
<dbReference type="GO" id="GO:0004672">
    <property type="term" value="F:protein kinase activity"/>
    <property type="evidence" value="ECO:0007669"/>
    <property type="project" value="InterPro"/>
</dbReference>
<proteinExistence type="predicted"/>
<feature type="non-terminal residue" evidence="2">
    <location>
        <position position="39"/>
    </location>
</feature>
<dbReference type="AlphaFoldDB" id="A0A2K3KHR3"/>
<reference evidence="2 3" key="2">
    <citation type="journal article" date="2017" name="Front. Plant Sci.">
        <title>Gene Classification and Mining of Molecular Markers Useful in Red Clover (Trifolium pratense) Breeding.</title>
        <authorList>
            <person name="Istvanek J."/>
            <person name="Dluhosova J."/>
            <person name="Dluhos P."/>
            <person name="Patkova L."/>
            <person name="Nedelnik J."/>
            <person name="Repkova J."/>
        </authorList>
    </citation>
    <scope>NUCLEOTIDE SEQUENCE [LARGE SCALE GENOMIC DNA]</scope>
    <source>
        <strain evidence="3">cv. Tatra</strain>
        <tissue evidence="2">Young leaves</tissue>
    </source>
</reference>
<dbReference type="InterPro" id="IPR000719">
    <property type="entry name" value="Prot_kinase_dom"/>
</dbReference>
<dbReference type="EMBL" id="ASHM01185640">
    <property type="protein sequence ID" value="PNX65830.1"/>
    <property type="molecule type" value="Genomic_DNA"/>
</dbReference>
<dbReference type="PROSITE" id="PS50011">
    <property type="entry name" value="PROTEIN_KINASE_DOM"/>
    <property type="match status" value="1"/>
</dbReference>
<keyword evidence="2" id="KW-0675">Receptor</keyword>
<feature type="domain" description="Protein kinase" evidence="1">
    <location>
        <begin position="1"/>
        <end position="39"/>
    </location>
</feature>
<comment type="caution">
    <text evidence="2">The sequence shown here is derived from an EMBL/GenBank/DDBJ whole genome shotgun (WGS) entry which is preliminary data.</text>
</comment>
<name>A0A2K3KHR3_TRIPR</name>
<keyword evidence="2" id="KW-0808">Transferase</keyword>
<dbReference type="GO" id="GO:0005524">
    <property type="term" value="F:ATP binding"/>
    <property type="evidence" value="ECO:0007669"/>
    <property type="project" value="InterPro"/>
</dbReference>
<dbReference type="InterPro" id="IPR011009">
    <property type="entry name" value="Kinase-like_dom_sf"/>
</dbReference>
<protein>
    <submittedName>
        <fullName evidence="2">Putative LRR receptor-like protein kinase</fullName>
    </submittedName>
</protein>
<organism evidence="2 3">
    <name type="scientific">Trifolium pratense</name>
    <name type="common">Red clover</name>
    <dbReference type="NCBI Taxonomy" id="57577"/>
    <lineage>
        <taxon>Eukaryota</taxon>
        <taxon>Viridiplantae</taxon>
        <taxon>Streptophyta</taxon>
        <taxon>Embryophyta</taxon>
        <taxon>Tracheophyta</taxon>
        <taxon>Spermatophyta</taxon>
        <taxon>Magnoliopsida</taxon>
        <taxon>eudicotyledons</taxon>
        <taxon>Gunneridae</taxon>
        <taxon>Pentapetalae</taxon>
        <taxon>rosids</taxon>
        <taxon>fabids</taxon>
        <taxon>Fabales</taxon>
        <taxon>Fabaceae</taxon>
        <taxon>Papilionoideae</taxon>
        <taxon>50 kb inversion clade</taxon>
        <taxon>NPAAA clade</taxon>
        <taxon>Hologalegina</taxon>
        <taxon>IRL clade</taxon>
        <taxon>Trifolieae</taxon>
        <taxon>Trifolium</taxon>
    </lineage>
</organism>
<evidence type="ECO:0000259" key="1">
    <source>
        <dbReference type="PROSITE" id="PS50011"/>
    </source>
</evidence>
<keyword evidence="2" id="KW-0418">Kinase</keyword>
<reference evidence="2 3" key="1">
    <citation type="journal article" date="2014" name="Am. J. Bot.">
        <title>Genome assembly and annotation for red clover (Trifolium pratense; Fabaceae).</title>
        <authorList>
            <person name="Istvanek J."/>
            <person name="Jaros M."/>
            <person name="Krenek A."/>
            <person name="Repkova J."/>
        </authorList>
    </citation>
    <scope>NUCLEOTIDE SEQUENCE [LARGE SCALE GENOMIC DNA]</scope>
    <source>
        <strain evidence="3">cv. Tatra</strain>
        <tissue evidence="2">Young leaves</tissue>
    </source>
</reference>
<sequence>MTAKVGDFGLARFLIQSSTDPVSISSTHVLRGSIGYIPP</sequence>
<evidence type="ECO:0000313" key="2">
    <source>
        <dbReference type="EMBL" id="PNX65830.1"/>
    </source>
</evidence>
<dbReference type="Proteomes" id="UP000236291">
    <property type="component" value="Unassembled WGS sequence"/>
</dbReference>
<accession>A0A2K3KHR3</accession>